<organism evidence="3">
    <name type="scientific">Chloropicon laureae</name>
    <dbReference type="NCBI Taxonomy" id="464258"/>
    <lineage>
        <taxon>Eukaryota</taxon>
        <taxon>Viridiplantae</taxon>
        <taxon>Chlorophyta</taxon>
        <taxon>Chloropicophyceae</taxon>
        <taxon>Chloropicales</taxon>
        <taxon>Chloropicaceae</taxon>
        <taxon>Chloropicon</taxon>
    </lineage>
</organism>
<dbReference type="GO" id="GO:0016616">
    <property type="term" value="F:oxidoreductase activity, acting on the CH-OH group of donors, NAD or NADP as acceptor"/>
    <property type="evidence" value="ECO:0007669"/>
    <property type="project" value="TreeGrafter"/>
</dbReference>
<dbReference type="Gene3D" id="3.40.50.720">
    <property type="entry name" value="NAD(P)-binding Rossmann-like Domain"/>
    <property type="match status" value="1"/>
</dbReference>
<dbReference type="GO" id="GO:0048038">
    <property type="term" value="F:quinone binding"/>
    <property type="evidence" value="ECO:0007669"/>
    <property type="project" value="TreeGrafter"/>
</dbReference>
<dbReference type="PANTHER" id="PTHR42760:SF133">
    <property type="entry name" value="3-OXOACYL-[ACYL-CARRIER-PROTEIN] REDUCTASE"/>
    <property type="match status" value="1"/>
</dbReference>
<dbReference type="PROSITE" id="PS00061">
    <property type="entry name" value="ADH_SHORT"/>
    <property type="match status" value="1"/>
</dbReference>
<comment type="similarity">
    <text evidence="1">Belongs to the short-chain dehydrogenases/reductases (SDR) family.</text>
</comment>
<dbReference type="PANTHER" id="PTHR42760">
    <property type="entry name" value="SHORT-CHAIN DEHYDROGENASES/REDUCTASES FAMILY MEMBER"/>
    <property type="match status" value="1"/>
</dbReference>
<evidence type="ECO:0008006" key="4">
    <source>
        <dbReference type="Google" id="ProtNLM"/>
    </source>
</evidence>
<evidence type="ECO:0000313" key="3">
    <source>
        <dbReference type="EMBL" id="CAE0019107.1"/>
    </source>
</evidence>
<dbReference type="Pfam" id="PF13561">
    <property type="entry name" value="adh_short_C2"/>
    <property type="match status" value="1"/>
</dbReference>
<sequence length="295" mass="31580">MKSHEKRLAVLKRHLDDNGARPLFDGSVTIITGAGRGIGREAALLFAQNGARLVLNDLDRDVCESVCNEVRELGAEAVGVHGDLTKVGVIEELVESAMRAFSGIDIIVNNAGYTWDGVIHKTTEQQWQAMLDIHCTVPFKLIQAAGHHMRALAKGEMEKEGRARPRVILNISSTSGVHGNAGQANYATAKSGILGLTKSVAKEWGRYNIRCNAIAFGFIKTRLTGDNSSGESIDVGASKVKLGLPAKLQKTFSMIVPLQRFGEPEEAAGAILMLASPFSSYVNGHCLEVAGGAFV</sequence>
<proteinExistence type="inferred from homology"/>
<reference evidence="3" key="1">
    <citation type="submission" date="2021-01" db="EMBL/GenBank/DDBJ databases">
        <authorList>
            <person name="Corre E."/>
            <person name="Pelletier E."/>
            <person name="Niang G."/>
            <person name="Scheremetjew M."/>
            <person name="Finn R."/>
            <person name="Kale V."/>
            <person name="Holt S."/>
            <person name="Cochrane G."/>
            <person name="Meng A."/>
            <person name="Brown T."/>
            <person name="Cohen L."/>
        </authorList>
    </citation>
    <scope>NUCLEOTIDE SEQUENCE</scope>
    <source>
        <strain evidence="3">RCC856</strain>
    </source>
</reference>
<dbReference type="AlphaFoldDB" id="A0A7S2Z3Q5"/>
<dbReference type="SUPFAM" id="SSF51735">
    <property type="entry name" value="NAD(P)-binding Rossmann-fold domains"/>
    <property type="match status" value="1"/>
</dbReference>
<dbReference type="EMBL" id="HBHU01006871">
    <property type="protein sequence ID" value="CAE0019107.1"/>
    <property type="molecule type" value="Transcribed_RNA"/>
</dbReference>
<gene>
    <name evidence="3" type="ORF">CLAU1311_LOCUS4433</name>
</gene>
<dbReference type="PRINTS" id="PR00080">
    <property type="entry name" value="SDRFAMILY"/>
</dbReference>
<keyword evidence="2" id="KW-0560">Oxidoreductase</keyword>
<dbReference type="PRINTS" id="PR00081">
    <property type="entry name" value="GDHRDH"/>
</dbReference>
<accession>A0A7S2Z3Q5</accession>
<protein>
    <recommendedName>
        <fullName evidence="4">3-oxoacyl-ACP reductase</fullName>
    </recommendedName>
</protein>
<dbReference type="GO" id="GO:0006633">
    <property type="term" value="P:fatty acid biosynthetic process"/>
    <property type="evidence" value="ECO:0007669"/>
    <property type="project" value="TreeGrafter"/>
</dbReference>
<dbReference type="FunFam" id="3.40.50.720:FF:000084">
    <property type="entry name" value="Short-chain dehydrogenase reductase"/>
    <property type="match status" value="1"/>
</dbReference>
<name>A0A7S2Z3Q5_9CHLO</name>
<dbReference type="InterPro" id="IPR036291">
    <property type="entry name" value="NAD(P)-bd_dom_sf"/>
</dbReference>
<dbReference type="InterPro" id="IPR020904">
    <property type="entry name" value="Sc_DH/Rdtase_CS"/>
</dbReference>
<evidence type="ECO:0000256" key="2">
    <source>
        <dbReference type="ARBA" id="ARBA00023002"/>
    </source>
</evidence>
<evidence type="ECO:0000256" key="1">
    <source>
        <dbReference type="ARBA" id="ARBA00006484"/>
    </source>
</evidence>
<dbReference type="InterPro" id="IPR002347">
    <property type="entry name" value="SDR_fam"/>
</dbReference>